<dbReference type="Pfam" id="PF13181">
    <property type="entry name" value="TPR_8"/>
    <property type="match status" value="1"/>
</dbReference>
<protein>
    <submittedName>
        <fullName evidence="4">Uncharacterized protein</fullName>
    </submittedName>
</protein>
<name>A0A2N1PTR6_9BACT</name>
<dbReference type="PANTHER" id="PTHR44858:SF1">
    <property type="entry name" value="UDP-N-ACETYLGLUCOSAMINE--PEPTIDE N-ACETYLGLUCOSAMINYLTRANSFERASE SPINDLY-RELATED"/>
    <property type="match status" value="1"/>
</dbReference>
<feature type="repeat" description="TPR" evidence="3">
    <location>
        <begin position="443"/>
        <end position="476"/>
    </location>
</feature>
<sequence>MIFMKPSPESQGAMMRSKANLFLTITLILAMSVLMPAQARFKTPVGTRAMGMGNAFIAVADDVSALFWNPAGLDQIDHIKLQAINDDLSLDRRFNDLSLVFPDVLGGAVGVGFQRMEINGIKEYTTTNGIDNLIGYFDDSETVFKLGYGNQITKWVALGLNLKYMDQSIKNFSATGFAIDAGMLFTLAERLSLGFGIRDLGGSMHWTGTSRNPVESVPVTYGAGLAYKPRDFITFALDLEKERDMKARTRFGVEFWFKNYVGLRAGTDNGDLNLGLSFLMDNWQVDYAFQTTEDMGDVNRVSATVDLERVRDVVTSTFKTERAARVEERIEDRDRRRADRMITQDTSRKAEIMESEKLVVGNDNRAVIEALSDSDSGAYSGTESWNSSGPDSYVEQGEQEVIDLTQQAAESYFAKGNSALSQGDYYNATLMFNKAIQINPYFADAYRNLGVIYQRQKMYDEAIRAYEQSVYIKPDSEYVYISLGDIYERRGLVDKAIEQYEKVMEIAPSSRTAAIAEKMISHLRGKK</sequence>
<dbReference type="InterPro" id="IPR050498">
    <property type="entry name" value="Ycf3"/>
</dbReference>
<dbReference type="InterPro" id="IPR011990">
    <property type="entry name" value="TPR-like_helical_dom_sf"/>
</dbReference>
<evidence type="ECO:0000313" key="5">
    <source>
        <dbReference type="Proteomes" id="UP000233256"/>
    </source>
</evidence>
<evidence type="ECO:0000256" key="1">
    <source>
        <dbReference type="ARBA" id="ARBA00022737"/>
    </source>
</evidence>
<dbReference type="Proteomes" id="UP000233256">
    <property type="component" value="Unassembled WGS sequence"/>
</dbReference>
<evidence type="ECO:0000313" key="4">
    <source>
        <dbReference type="EMBL" id="PKK91662.1"/>
    </source>
</evidence>
<dbReference type="SUPFAM" id="SSF48452">
    <property type="entry name" value="TPR-like"/>
    <property type="match status" value="1"/>
</dbReference>
<dbReference type="PANTHER" id="PTHR44858">
    <property type="entry name" value="TETRATRICOPEPTIDE REPEAT PROTEIN 6"/>
    <property type="match status" value="1"/>
</dbReference>
<feature type="repeat" description="TPR" evidence="3">
    <location>
        <begin position="409"/>
        <end position="442"/>
    </location>
</feature>
<dbReference type="Gene3D" id="2.40.160.60">
    <property type="entry name" value="Outer membrane protein transport protein (OMPP1/FadL/TodX)"/>
    <property type="match status" value="1"/>
</dbReference>
<evidence type="ECO:0000256" key="3">
    <source>
        <dbReference type="PROSITE-ProRule" id="PRU00339"/>
    </source>
</evidence>
<keyword evidence="1" id="KW-0677">Repeat</keyword>
<evidence type="ECO:0000256" key="2">
    <source>
        <dbReference type="ARBA" id="ARBA00022803"/>
    </source>
</evidence>
<comment type="caution">
    <text evidence="4">The sequence shown here is derived from an EMBL/GenBank/DDBJ whole genome shotgun (WGS) entry which is preliminary data.</text>
</comment>
<dbReference type="Gene3D" id="1.25.40.10">
    <property type="entry name" value="Tetratricopeptide repeat domain"/>
    <property type="match status" value="1"/>
</dbReference>
<organism evidence="4 5">
    <name type="scientific">Candidatus Wallbacteria bacterium HGW-Wallbacteria-1</name>
    <dbReference type="NCBI Taxonomy" id="2013854"/>
    <lineage>
        <taxon>Bacteria</taxon>
        <taxon>Candidatus Walliibacteriota</taxon>
    </lineage>
</organism>
<reference evidence="4 5" key="1">
    <citation type="journal article" date="2017" name="ISME J.">
        <title>Potential for microbial H2 and metal transformations associated with novel bacteria and archaea in deep terrestrial subsurface sediments.</title>
        <authorList>
            <person name="Hernsdorf A.W."/>
            <person name="Amano Y."/>
            <person name="Miyakawa K."/>
            <person name="Ise K."/>
            <person name="Suzuki Y."/>
            <person name="Anantharaman K."/>
            <person name="Probst A."/>
            <person name="Burstein D."/>
            <person name="Thomas B.C."/>
            <person name="Banfield J.F."/>
        </authorList>
    </citation>
    <scope>NUCLEOTIDE SEQUENCE [LARGE SCALE GENOMIC DNA]</scope>
    <source>
        <strain evidence="4">HGW-Wallbacteria-1</strain>
    </source>
</reference>
<dbReference type="SUPFAM" id="SSF56935">
    <property type="entry name" value="Porins"/>
    <property type="match status" value="1"/>
</dbReference>
<dbReference type="SMART" id="SM00028">
    <property type="entry name" value="TPR"/>
    <property type="match status" value="3"/>
</dbReference>
<keyword evidence="2 3" id="KW-0802">TPR repeat</keyword>
<proteinExistence type="predicted"/>
<dbReference type="PROSITE" id="PS50293">
    <property type="entry name" value="TPR_REGION"/>
    <property type="match status" value="2"/>
</dbReference>
<dbReference type="EMBL" id="PGXC01000002">
    <property type="protein sequence ID" value="PKK91662.1"/>
    <property type="molecule type" value="Genomic_DNA"/>
</dbReference>
<dbReference type="AlphaFoldDB" id="A0A2N1PTR6"/>
<gene>
    <name evidence="4" type="ORF">CVV64_03075</name>
</gene>
<accession>A0A2N1PTR6</accession>
<feature type="repeat" description="TPR" evidence="3">
    <location>
        <begin position="477"/>
        <end position="510"/>
    </location>
</feature>
<dbReference type="Pfam" id="PF13424">
    <property type="entry name" value="TPR_12"/>
    <property type="match status" value="1"/>
</dbReference>
<dbReference type="NCBIfam" id="NF033709">
    <property type="entry name" value="PorV_fam"/>
    <property type="match status" value="1"/>
</dbReference>
<dbReference type="PROSITE" id="PS50005">
    <property type="entry name" value="TPR"/>
    <property type="match status" value="3"/>
</dbReference>
<dbReference type="InterPro" id="IPR019734">
    <property type="entry name" value="TPR_rpt"/>
</dbReference>